<proteinExistence type="predicted"/>
<evidence type="ECO:0000313" key="5">
    <source>
        <dbReference type="EMBL" id="EAK0468830.1"/>
    </source>
</evidence>
<dbReference type="PROSITE" id="PS50977">
    <property type="entry name" value="HTH_TETR_2"/>
    <property type="match status" value="1"/>
</dbReference>
<evidence type="ECO:0000256" key="1">
    <source>
        <dbReference type="ARBA" id="ARBA00023125"/>
    </source>
</evidence>
<dbReference type="SUPFAM" id="SSF46689">
    <property type="entry name" value="Homeodomain-like"/>
    <property type="match status" value="1"/>
</dbReference>
<name>A0A5L4J023_CAMFE</name>
<dbReference type="InterPro" id="IPR039536">
    <property type="entry name" value="TetR_C_Proteobacteria"/>
</dbReference>
<evidence type="ECO:0000256" key="2">
    <source>
        <dbReference type="PROSITE-ProRule" id="PRU00335"/>
    </source>
</evidence>
<dbReference type="EMBL" id="AABQDW010000009">
    <property type="protein sequence ID" value="EAI5408236.1"/>
    <property type="molecule type" value="Genomic_DNA"/>
</dbReference>
<evidence type="ECO:0000259" key="3">
    <source>
        <dbReference type="PROSITE" id="PS50977"/>
    </source>
</evidence>
<protein>
    <submittedName>
        <fullName evidence="5">TetR/AcrR family transcriptional regulator</fullName>
    </submittedName>
</protein>
<evidence type="ECO:0000313" key="4">
    <source>
        <dbReference type="EMBL" id="EAI5408236.1"/>
    </source>
</evidence>
<dbReference type="Gene3D" id="1.10.357.10">
    <property type="entry name" value="Tetracycline Repressor, domain 2"/>
    <property type="match status" value="1"/>
</dbReference>
<feature type="domain" description="HTH tetR-type" evidence="3">
    <location>
        <begin position="15"/>
        <end position="75"/>
    </location>
</feature>
<comment type="caution">
    <text evidence="5">The sequence shown here is derived from an EMBL/GenBank/DDBJ whole genome shotgun (WGS) entry which is preliminary data.</text>
</comment>
<dbReference type="Proteomes" id="UP000557842">
    <property type="component" value="Unassembled WGS sequence"/>
</dbReference>
<organism evidence="5">
    <name type="scientific">Campylobacter fetus</name>
    <dbReference type="NCBI Taxonomy" id="196"/>
    <lineage>
        <taxon>Bacteria</taxon>
        <taxon>Pseudomonadati</taxon>
        <taxon>Campylobacterota</taxon>
        <taxon>Epsilonproteobacteria</taxon>
        <taxon>Campylobacterales</taxon>
        <taxon>Campylobacteraceae</taxon>
        <taxon>Campylobacter</taxon>
    </lineage>
</organism>
<dbReference type="Gene3D" id="1.10.10.60">
    <property type="entry name" value="Homeodomain-like"/>
    <property type="match status" value="1"/>
</dbReference>
<dbReference type="InterPro" id="IPR001647">
    <property type="entry name" value="HTH_TetR"/>
</dbReference>
<reference evidence="5 6" key="1">
    <citation type="submission" date="2018-05" db="EMBL/GenBank/DDBJ databases">
        <authorList>
            <consortium name="PulseNet: The National Subtyping Network for Foodborne Disease Surveillance"/>
            <person name="Tarr C.L."/>
            <person name="Trees E."/>
            <person name="Katz L.S."/>
            <person name="Carleton-Romer H.A."/>
            <person name="Stroika S."/>
            <person name="Kucerova Z."/>
            <person name="Roache K.F."/>
            <person name="Sabol A.L."/>
            <person name="Besser J."/>
            <person name="Gerner-Smidt P."/>
        </authorList>
    </citation>
    <scope>NUCLEOTIDE SEQUENCE</scope>
    <source>
        <strain evidence="4 6">2016D-0221</strain>
        <strain evidence="5">D4313</strain>
    </source>
</reference>
<gene>
    <name evidence="5" type="ORF">AAH24_05550</name>
    <name evidence="4" type="ORF">BVH53_05930</name>
</gene>
<accession>A0A5L4J023</accession>
<dbReference type="Pfam" id="PF14246">
    <property type="entry name" value="TetR_C_7"/>
    <property type="match status" value="1"/>
</dbReference>
<feature type="DNA-binding region" description="H-T-H motif" evidence="2">
    <location>
        <begin position="38"/>
        <end position="57"/>
    </location>
</feature>
<dbReference type="RefSeq" id="WP_010397601.1">
    <property type="nucleotide sequence ID" value="NZ_AABUZP020000066.1"/>
</dbReference>
<sequence>MSNEILSQIKSKKAKDRYELILSVSLELFLKNGFENTSLNDIISKSGGSLSTIYTYFGSKEGLFKAIIDRGVRQFLTEVENQIYLDSSDDLEKFLFKFGEEFLNVVWTKDSLLLKKLILNESFKDKSQIVDIFYESGVKKVNQILTDFFSKPSVKPRFKSDDLELLAFRFCYLLEEPFTVRSAILKRHLNMNKQEKKEWVKECVEFFLSAALK</sequence>
<dbReference type="Pfam" id="PF00440">
    <property type="entry name" value="TetR_N"/>
    <property type="match status" value="1"/>
</dbReference>
<evidence type="ECO:0000313" key="6">
    <source>
        <dbReference type="Proteomes" id="UP000557842"/>
    </source>
</evidence>
<dbReference type="PANTHER" id="PTHR43479:SF11">
    <property type="entry name" value="ACREF_ENVCD OPERON REPRESSOR-RELATED"/>
    <property type="match status" value="1"/>
</dbReference>
<dbReference type="PANTHER" id="PTHR43479">
    <property type="entry name" value="ACREF/ENVCD OPERON REPRESSOR-RELATED"/>
    <property type="match status" value="1"/>
</dbReference>
<dbReference type="GO" id="GO:0003677">
    <property type="term" value="F:DNA binding"/>
    <property type="evidence" value="ECO:0007669"/>
    <property type="project" value="UniProtKB-UniRule"/>
</dbReference>
<dbReference type="EMBL" id="AACCXM010000003">
    <property type="protein sequence ID" value="EAK0468830.1"/>
    <property type="molecule type" value="Genomic_DNA"/>
</dbReference>
<dbReference type="AlphaFoldDB" id="A0A5L4J023"/>
<keyword evidence="1 2" id="KW-0238">DNA-binding</keyword>
<dbReference type="InterPro" id="IPR009057">
    <property type="entry name" value="Homeodomain-like_sf"/>
</dbReference>
<dbReference type="InterPro" id="IPR050624">
    <property type="entry name" value="HTH-type_Tx_Regulator"/>
</dbReference>
<dbReference type="PRINTS" id="PR00455">
    <property type="entry name" value="HTHTETR"/>
</dbReference>